<dbReference type="RefSeq" id="WP_207687800.1">
    <property type="nucleotide sequence ID" value="NZ_CP061799.1"/>
</dbReference>
<dbReference type="AlphaFoldDB" id="A0A975BA63"/>
<proteinExistence type="predicted"/>
<dbReference type="Proteomes" id="UP000663720">
    <property type="component" value="Chromosome"/>
</dbReference>
<keyword evidence="2" id="KW-1185">Reference proteome</keyword>
<gene>
    <name evidence="1" type="ORF">dnl_41620</name>
</gene>
<accession>A0A975BA63</accession>
<sequence>MTVWHIDYTDHVDEETLTRSFEEFVKKIDFKVLGVAKDRWEPATNALKNVFHGVWIGFCHLHCLKKMSKALSAYQKETQCSDKEKSRLYKKFKKVLKTAASAASMKAKLKSLDDEAFEHPLLKSRVDELRENAVRYTSHKNRNGITTTTSMADNFLKIIKRKLRQIGSFKDKDCSKLFFKAAANIRNFVPFLSGAKNAHKSPFMLAGGEIYDLPWMQVMNMHNAFLFTPNAL</sequence>
<reference evidence="1" key="1">
    <citation type="journal article" date="2021" name="Microb. Physiol.">
        <title>Proteogenomic Insights into the Physiology of Marine, Sulfate-Reducing, Filamentous Desulfonema limicola and Desulfonema magnum.</title>
        <authorList>
            <person name="Schnaars V."/>
            <person name="Wohlbrand L."/>
            <person name="Scheve S."/>
            <person name="Hinrichs C."/>
            <person name="Reinhardt R."/>
            <person name="Rabus R."/>
        </authorList>
    </citation>
    <scope>NUCLEOTIDE SEQUENCE</scope>
    <source>
        <strain evidence="1">5ac10</strain>
    </source>
</reference>
<name>A0A975BA63_9BACT</name>
<protein>
    <submittedName>
        <fullName evidence="1">Uncharacterized protein</fullName>
    </submittedName>
</protein>
<dbReference type="EMBL" id="CP061799">
    <property type="protein sequence ID" value="QTA81811.1"/>
    <property type="molecule type" value="Genomic_DNA"/>
</dbReference>
<dbReference type="KEGG" id="dli:dnl_41620"/>
<organism evidence="1 2">
    <name type="scientific">Desulfonema limicola</name>
    <dbReference type="NCBI Taxonomy" id="45656"/>
    <lineage>
        <taxon>Bacteria</taxon>
        <taxon>Pseudomonadati</taxon>
        <taxon>Thermodesulfobacteriota</taxon>
        <taxon>Desulfobacteria</taxon>
        <taxon>Desulfobacterales</taxon>
        <taxon>Desulfococcaceae</taxon>
        <taxon>Desulfonema</taxon>
    </lineage>
</organism>
<evidence type="ECO:0000313" key="1">
    <source>
        <dbReference type="EMBL" id="QTA81811.1"/>
    </source>
</evidence>
<evidence type="ECO:0000313" key="2">
    <source>
        <dbReference type="Proteomes" id="UP000663720"/>
    </source>
</evidence>